<gene>
    <name evidence="1" type="ORF">RPERSI_LOCUS15511</name>
</gene>
<comment type="caution">
    <text evidence="1">The sequence shown here is derived from an EMBL/GenBank/DDBJ whole genome shotgun (WGS) entry which is preliminary data.</text>
</comment>
<name>A0ACA9QR74_9GLOM</name>
<sequence>MTPHNDIPGDGAVSHSIIYGGNFFMGGNIVFGEGNSHVENDEYKRSTTLENSNDETFMDFSDEHDKAENFSKLELSQKVALELDSQFWNREESPYSFDPEDGKLSTQENLSMTVNWNISLNGMVGMKKIIRGNCQKMCRFAQKLVNEYWNSLSVKQSLHQSEPPKPLNSDSPSTGLDVEIQKKVKKRKQLQKPLKSTKITKINSSTDLNVEIHKKSKKRKPKSVISSSDEERSGKTNKS</sequence>
<proteinExistence type="predicted"/>
<feature type="non-terminal residue" evidence="1">
    <location>
        <position position="239"/>
    </location>
</feature>
<evidence type="ECO:0000313" key="1">
    <source>
        <dbReference type="EMBL" id="CAG8763491.1"/>
    </source>
</evidence>
<dbReference type="Proteomes" id="UP000789920">
    <property type="component" value="Unassembled WGS sequence"/>
</dbReference>
<keyword evidence="2" id="KW-1185">Reference proteome</keyword>
<evidence type="ECO:0000313" key="2">
    <source>
        <dbReference type="Proteomes" id="UP000789920"/>
    </source>
</evidence>
<dbReference type="EMBL" id="CAJVQC010037301">
    <property type="protein sequence ID" value="CAG8763491.1"/>
    <property type="molecule type" value="Genomic_DNA"/>
</dbReference>
<protein>
    <submittedName>
        <fullName evidence="1">30414_t:CDS:1</fullName>
    </submittedName>
</protein>
<organism evidence="1 2">
    <name type="scientific">Racocetra persica</name>
    <dbReference type="NCBI Taxonomy" id="160502"/>
    <lineage>
        <taxon>Eukaryota</taxon>
        <taxon>Fungi</taxon>
        <taxon>Fungi incertae sedis</taxon>
        <taxon>Mucoromycota</taxon>
        <taxon>Glomeromycotina</taxon>
        <taxon>Glomeromycetes</taxon>
        <taxon>Diversisporales</taxon>
        <taxon>Gigasporaceae</taxon>
        <taxon>Racocetra</taxon>
    </lineage>
</organism>
<accession>A0ACA9QR74</accession>
<reference evidence="1" key="1">
    <citation type="submission" date="2021-06" db="EMBL/GenBank/DDBJ databases">
        <authorList>
            <person name="Kallberg Y."/>
            <person name="Tangrot J."/>
            <person name="Rosling A."/>
        </authorList>
    </citation>
    <scope>NUCLEOTIDE SEQUENCE</scope>
    <source>
        <strain evidence="1">MA461A</strain>
    </source>
</reference>